<evidence type="ECO:0000256" key="1">
    <source>
        <dbReference type="ARBA" id="ARBA00022490"/>
    </source>
</evidence>
<comment type="pathway">
    <text evidence="10">Cofactor biosynthesis; pyridoxine 5'-phosphate biosynthesis; pyridoxine 5'-phosphate from D-erythrose 4-phosphate: step 4/5.</text>
</comment>
<dbReference type="GO" id="GO:0005737">
    <property type="term" value="C:cytoplasm"/>
    <property type="evidence" value="ECO:0007669"/>
    <property type="project" value="UniProtKB-SubCell"/>
</dbReference>
<evidence type="ECO:0000256" key="2">
    <source>
        <dbReference type="ARBA" id="ARBA00022723"/>
    </source>
</evidence>
<dbReference type="PANTHER" id="PTHR30004">
    <property type="entry name" value="4-HYDROXYTHREONINE-4-PHOSPHATE DEHYDROGENASE"/>
    <property type="match status" value="1"/>
</dbReference>
<evidence type="ECO:0000313" key="11">
    <source>
        <dbReference type="EMBL" id="PCJ22859.1"/>
    </source>
</evidence>
<comment type="function">
    <text evidence="10">Catalyzes the NAD(P)-dependent oxidation of 4-(phosphooxy)-L-threonine (HTP) into 2-amino-3-oxo-4-(phosphooxy)butyric acid which spontaneously decarboxylates to form 3-amino-2-oxopropyl phosphate (AHAP).</text>
</comment>
<protein>
    <recommendedName>
        <fullName evidence="10">4-hydroxythreonine-4-phosphate dehydrogenase</fullName>
        <ecNumber evidence="10">1.1.1.262</ecNumber>
    </recommendedName>
    <alternativeName>
        <fullName evidence="10">4-(phosphohydroxy)-L-threonine dehydrogenase</fullName>
    </alternativeName>
</protein>
<dbReference type="NCBIfam" id="TIGR00557">
    <property type="entry name" value="pdxA"/>
    <property type="match status" value="1"/>
</dbReference>
<dbReference type="GO" id="GO:0042823">
    <property type="term" value="P:pyridoxal phosphate biosynthetic process"/>
    <property type="evidence" value="ECO:0007669"/>
    <property type="project" value="UniProtKB-UniRule"/>
</dbReference>
<feature type="binding site" evidence="10">
    <location>
        <position position="283"/>
    </location>
    <ligand>
        <name>substrate</name>
    </ligand>
</feature>
<comment type="similarity">
    <text evidence="10">Belongs to the PdxA family.</text>
</comment>
<dbReference type="AlphaFoldDB" id="A0A2A5AUE0"/>
<keyword evidence="7 10" id="KW-0520">NAD</keyword>
<dbReference type="GO" id="GO:0050897">
    <property type="term" value="F:cobalt ion binding"/>
    <property type="evidence" value="ECO:0007669"/>
    <property type="project" value="UniProtKB-UniRule"/>
</dbReference>
<dbReference type="GO" id="GO:0051287">
    <property type="term" value="F:NAD binding"/>
    <property type="evidence" value="ECO:0007669"/>
    <property type="project" value="InterPro"/>
</dbReference>
<dbReference type="GO" id="GO:0050570">
    <property type="term" value="F:4-hydroxythreonine-4-phosphate dehydrogenase activity"/>
    <property type="evidence" value="ECO:0007669"/>
    <property type="project" value="UniProtKB-UniRule"/>
</dbReference>
<dbReference type="EMBL" id="NVVJ01000049">
    <property type="protein sequence ID" value="PCJ22859.1"/>
    <property type="molecule type" value="Genomic_DNA"/>
</dbReference>
<dbReference type="GO" id="GO:0008615">
    <property type="term" value="P:pyridoxine biosynthetic process"/>
    <property type="evidence" value="ECO:0007669"/>
    <property type="project" value="UniProtKB-UniRule"/>
</dbReference>
<dbReference type="SUPFAM" id="SSF53659">
    <property type="entry name" value="Isocitrate/Isopropylmalate dehydrogenase-like"/>
    <property type="match status" value="1"/>
</dbReference>
<accession>A0A2A5AUE0</accession>
<comment type="cofactor">
    <cofactor evidence="10">
        <name>Zn(2+)</name>
        <dbReference type="ChEBI" id="CHEBI:29105"/>
    </cofactor>
    <cofactor evidence="10">
        <name>Mg(2+)</name>
        <dbReference type="ChEBI" id="CHEBI:18420"/>
    </cofactor>
    <cofactor evidence="10">
        <name>Co(2+)</name>
        <dbReference type="ChEBI" id="CHEBI:48828"/>
    </cofactor>
    <text evidence="10">Binds 1 divalent metal cation per subunit. Can use ions such as Zn(2+), Mg(2+) or Co(2+).</text>
</comment>
<dbReference type="Gene3D" id="3.40.718.10">
    <property type="entry name" value="Isopropylmalate Dehydrogenase"/>
    <property type="match status" value="1"/>
</dbReference>
<sequence>MVTLRIAITPGEPAGIGPDLCVEVAQHPPADIELVVIADPDLLLNRASELNLPLTLNNFDPAQPANPGIPGELTIIPVTLSSAVTTGKTDIANAEYVLETLRIAVETIQRKELDAMVTGPVHKSVINDAGIAFSGHTEFLAQCCGIELPVMMLATEGLRVALATTHLPLSKVPGAITKTLLEKIITILDQDLRTKFGIEHPEILICGLNPHAGEDGHLGREEIDIIEPVVELLRKQGLRLTGPLPADTLFTAKYLNNADAVLAMYHDQGLPVLKFKGFGNASNITLGLPIIRTSVDHGTALDLAGTGKAESGSLYNAIETATDMAFHWRHH</sequence>
<evidence type="ECO:0000256" key="7">
    <source>
        <dbReference type="ARBA" id="ARBA00023027"/>
    </source>
</evidence>
<keyword evidence="8 10" id="KW-0664">Pyridoxine biosynthesis</keyword>
<evidence type="ECO:0000256" key="4">
    <source>
        <dbReference type="ARBA" id="ARBA00022842"/>
    </source>
</evidence>
<dbReference type="InterPro" id="IPR037510">
    <property type="entry name" value="PdxA"/>
</dbReference>
<feature type="binding site" evidence="10">
    <location>
        <position position="166"/>
    </location>
    <ligand>
        <name>a divalent metal cation</name>
        <dbReference type="ChEBI" id="CHEBI:60240"/>
        <note>ligand shared between dimeric partners</note>
    </ligand>
</feature>
<comment type="catalytic activity">
    <reaction evidence="10">
        <text>4-(phosphooxy)-L-threonine + NAD(+) = 3-amino-2-oxopropyl phosphate + CO2 + NADH</text>
        <dbReference type="Rhea" id="RHEA:32275"/>
        <dbReference type="ChEBI" id="CHEBI:16526"/>
        <dbReference type="ChEBI" id="CHEBI:57279"/>
        <dbReference type="ChEBI" id="CHEBI:57540"/>
        <dbReference type="ChEBI" id="CHEBI:57945"/>
        <dbReference type="ChEBI" id="CHEBI:58452"/>
        <dbReference type="EC" id="1.1.1.262"/>
    </reaction>
</comment>
<keyword evidence="6 10" id="KW-0560">Oxidoreductase</keyword>
<feature type="binding site" evidence="10">
    <location>
        <position position="266"/>
    </location>
    <ligand>
        <name>a divalent metal cation</name>
        <dbReference type="ChEBI" id="CHEBI:60240"/>
        <note>ligand shared between dimeric partners</note>
    </ligand>
</feature>
<dbReference type="Proteomes" id="UP000218327">
    <property type="component" value="Unassembled WGS sequence"/>
</dbReference>
<evidence type="ECO:0000313" key="12">
    <source>
        <dbReference type="Proteomes" id="UP000218327"/>
    </source>
</evidence>
<keyword evidence="3 10" id="KW-0862">Zinc</keyword>
<feature type="binding site" evidence="10">
    <location>
        <position position="211"/>
    </location>
    <ligand>
        <name>a divalent metal cation</name>
        <dbReference type="ChEBI" id="CHEBI:60240"/>
        <note>ligand shared between dimeric partners</note>
    </ligand>
</feature>
<feature type="binding site" evidence="10">
    <location>
        <position position="274"/>
    </location>
    <ligand>
        <name>substrate</name>
    </ligand>
</feature>
<evidence type="ECO:0000256" key="10">
    <source>
        <dbReference type="HAMAP-Rule" id="MF_00536"/>
    </source>
</evidence>
<keyword evidence="4 10" id="KW-0460">Magnesium</keyword>
<dbReference type="Pfam" id="PF04166">
    <property type="entry name" value="PdxA"/>
    <property type="match status" value="1"/>
</dbReference>
<dbReference type="HAMAP" id="MF_00536">
    <property type="entry name" value="PdxA"/>
    <property type="match status" value="1"/>
</dbReference>
<evidence type="ECO:0000256" key="6">
    <source>
        <dbReference type="ARBA" id="ARBA00023002"/>
    </source>
</evidence>
<dbReference type="EC" id="1.1.1.262" evidence="10"/>
<evidence type="ECO:0000256" key="3">
    <source>
        <dbReference type="ARBA" id="ARBA00022833"/>
    </source>
</evidence>
<evidence type="ECO:0000256" key="8">
    <source>
        <dbReference type="ARBA" id="ARBA00023096"/>
    </source>
</evidence>
<comment type="caution">
    <text evidence="11">The sequence shown here is derived from an EMBL/GenBank/DDBJ whole genome shotgun (WGS) entry which is preliminary data.</text>
</comment>
<dbReference type="PANTHER" id="PTHR30004:SF5">
    <property type="entry name" value="4-HYDROXYTHREONINE-4-PHOSPHATE DEHYDROGENASE"/>
    <property type="match status" value="1"/>
</dbReference>
<name>A0A2A5AUE0_9GAMM</name>
<evidence type="ECO:0000256" key="5">
    <source>
        <dbReference type="ARBA" id="ARBA00022857"/>
    </source>
</evidence>
<feature type="binding site" evidence="10">
    <location>
        <position position="137"/>
    </location>
    <ligand>
        <name>substrate</name>
    </ligand>
</feature>
<feature type="binding site" evidence="10">
    <location>
        <position position="136"/>
    </location>
    <ligand>
        <name>substrate</name>
    </ligand>
</feature>
<evidence type="ECO:0000256" key="9">
    <source>
        <dbReference type="ARBA" id="ARBA00023285"/>
    </source>
</evidence>
<comment type="subunit">
    <text evidence="10">Homodimer.</text>
</comment>
<dbReference type="InterPro" id="IPR005255">
    <property type="entry name" value="PdxA_fam"/>
</dbReference>
<feature type="binding site" evidence="10">
    <location>
        <position position="292"/>
    </location>
    <ligand>
        <name>substrate</name>
    </ligand>
</feature>
<keyword evidence="9 10" id="KW-0170">Cobalt</keyword>
<comment type="subcellular location">
    <subcellularLocation>
        <location evidence="10">Cytoplasm</location>
    </subcellularLocation>
</comment>
<gene>
    <name evidence="10 11" type="primary">pdxA</name>
    <name evidence="11" type="ORF">COA96_13290</name>
</gene>
<organism evidence="11 12">
    <name type="scientific">SAR86 cluster bacterium</name>
    <dbReference type="NCBI Taxonomy" id="2030880"/>
    <lineage>
        <taxon>Bacteria</taxon>
        <taxon>Pseudomonadati</taxon>
        <taxon>Pseudomonadota</taxon>
        <taxon>Gammaproteobacteria</taxon>
        <taxon>SAR86 cluster</taxon>
    </lineage>
</organism>
<dbReference type="GO" id="GO:0008270">
    <property type="term" value="F:zinc ion binding"/>
    <property type="evidence" value="ECO:0007669"/>
    <property type="project" value="UniProtKB-UniRule"/>
</dbReference>
<reference evidence="12" key="1">
    <citation type="submission" date="2017-08" db="EMBL/GenBank/DDBJ databases">
        <title>A dynamic microbial community with high functional redundancy inhabits the cold, oxic subseafloor aquifer.</title>
        <authorList>
            <person name="Tully B.J."/>
            <person name="Wheat C.G."/>
            <person name="Glazer B.T."/>
            <person name="Huber J.A."/>
        </authorList>
    </citation>
    <scope>NUCLEOTIDE SEQUENCE [LARGE SCALE GENOMIC DNA]</scope>
</reference>
<dbReference type="GO" id="GO:0000287">
    <property type="term" value="F:magnesium ion binding"/>
    <property type="evidence" value="ECO:0007669"/>
    <property type="project" value="UniProtKB-UniRule"/>
</dbReference>
<keyword evidence="5 10" id="KW-0521">NADP</keyword>
<proteinExistence type="inferred from homology"/>
<comment type="miscellaneous">
    <text evidence="10">The active site is located at the dimer interface.</text>
</comment>
<keyword evidence="2 10" id="KW-0479">Metal-binding</keyword>
<dbReference type="UniPathway" id="UPA00244">
    <property type="reaction ID" value="UER00312"/>
</dbReference>
<keyword evidence="1 10" id="KW-0963">Cytoplasm</keyword>